<evidence type="ECO:0000256" key="1">
    <source>
        <dbReference type="ARBA" id="ARBA00023002"/>
    </source>
</evidence>
<dbReference type="Gene3D" id="3.50.50.60">
    <property type="entry name" value="FAD/NAD(P)-binding domain"/>
    <property type="match status" value="1"/>
</dbReference>
<protein>
    <submittedName>
        <fullName evidence="5">Salicylate hydroxylase</fullName>
    </submittedName>
</protein>
<dbReference type="SUPFAM" id="SSF51905">
    <property type="entry name" value="FAD/NAD(P)-binding domain"/>
    <property type="match status" value="1"/>
</dbReference>
<dbReference type="PRINTS" id="PR00420">
    <property type="entry name" value="RNGMNOXGNASE"/>
</dbReference>
<keyword evidence="6" id="KW-1185">Reference proteome</keyword>
<gene>
    <name evidence="5" type="ORF">SAMN05216207_10165</name>
</gene>
<evidence type="ECO:0000256" key="3">
    <source>
        <dbReference type="SAM" id="MobiDB-lite"/>
    </source>
</evidence>
<dbReference type="GO" id="GO:0071949">
    <property type="term" value="F:FAD binding"/>
    <property type="evidence" value="ECO:0007669"/>
    <property type="project" value="InterPro"/>
</dbReference>
<evidence type="ECO:0000313" key="6">
    <source>
        <dbReference type="Proteomes" id="UP000199614"/>
    </source>
</evidence>
<reference evidence="5 6" key="1">
    <citation type="submission" date="2016-10" db="EMBL/GenBank/DDBJ databases">
        <authorList>
            <person name="de Groot N.N."/>
        </authorList>
    </citation>
    <scope>NUCLEOTIDE SEQUENCE [LARGE SCALE GENOMIC DNA]</scope>
    <source>
        <strain evidence="5 6">CGMCC 4.1877</strain>
    </source>
</reference>
<dbReference type="AlphaFoldDB" id="A0A1I4ZT67"/>
<feature type="domain" description="FAD-binding" evidence="4">
    <location>
        <begin position="6"/>
        <end position="367"/>
    </location>
</feature>
<dbReference type="InterPro" id="IPR036188">
    <property type="entry name" value="FAD/NAD-bd_sf"/>
</dbReference>
<keyword evidence="1" id="KW-0560">Oxidoreductase</keyword>
<dbReference type="Pfam" id="PF01494">
    <property type="entry name" value="FAD_binding_3"/>
    <property type="match status" value="1"/>
</dbReference>
<name>A0A1I4ZT67_PSUAM</name>
<keyword evidence="2" id="KW-0503">Monooxygenase</keyword>
<dbReference type="EMBL" id="FOUY01000016">
    <property type="protein sequence ID" value="SFN53476.1"/>
    <property type="molecule type" value="Genomic_DNA"/>
</dbReference>
<feature type="region of interest" description="Disordered" evidence="3">
    <location>
        <begin position="371"/>
        <end position="416"/>
    </location>
</feature>
<dbReference type="Proteomes" id="UP000199614">
    <property type="component" value="Unassembled WGS sequence"/>
</dbReference>
<dbReference type="PANTHER" id="PTHR13789:SF309">
    <property type="entry name" value="PUTATIVE (AFU_ORTHOLOGUE AFUA_6G14510)-RELATED"/>
    <property type="match status" value="1"/>
</dbReference>
<evidence type="ECO:0000313" key="5">
    <source>
        <dbReference type="EMBL" id="SFN53476.1"/>
    </source>
</evidence>
<dbReference type="GO" id="GO:0004497">
    <property type="term" value="F:monooxygenase activity"/>
    <property type="evidence" value="ECO:0007669"/>
    <property type="project" value="UniProtKB-KW"/>
</dbReference>
<dbReference type="InterPro" id="IPR002938">
    <property type="entry name" value="FAD-bd"/>
</dbReference>
<evidence type="ECO:0000256" key="2">
    <source>
        <dbReference type="ARBA" id="ARBA00023033"/>
    </source>
</evidence>
<evidence type="ECO:0000259" key="4">
    <source>
        <dbReference type="Pfam" id="PF01494"/>
    </source>
</evidence>
<dbReference type="InterPro" id="IPR050493">
    <property type="entry name" value="FAD-dep_Monooxygenase_BioMet"/>
</dbReference>
<dbReference type="STRING" id="260086.SAMN05216207_10165"/>
<dbReference type="OrthoDB" id="9782160at2"/>
<proteinExistence type="predicted"/>
<feature type="compositionally biased region" description="Polar residues" evidence="3">
    <location>
        <begin position="406"/>
        <end position="416"/>
    </location>
</feature>
<dbReference type="PANTHER" id="PTHR13789">
    <property type="entry name" value="MONOOXYGENASE"/>
    <property type="match status" value="1"/>
</dbReference>
<dbReference type="SUPFAM" id="SSF54373">
    <property type="entry name" value="FAD-linked reductases, C-terminal domain"/>
    <property type="match status" value="1"/>
</dbReference>
<organism evidence="5 6">
    <name type="scientific">Pseudonocardia ammonioxydans</name>
    <dbReference type="NCBI Taxonomy" id="260086"/>
    <lineage>
        <taxon>Bacteria</taxon>
        <taxon>Bacillati</taxon>
        <taxon>Actinomycetota</taxon>
        <taxon>Actinomycetes</taxon>
        <taxon>Pseudonocardiales</taxon>
        <taxon>Pseudonocardiaceae</taxon>
        <taxon>Pseudonocardia</taxon>
    </lineage>
</organism>
<feature type="compositionally biased region" description="Basic and acidic residues" evidence="3">
    <location>
        <begin position="384"/>
        <end position="394"/>
    </location>
</feature>
<dbReference type="RefSeq" id="WP_093344040.1">
    <property type="nucleotide sequence ID" value="NZ_FOUY01000016.1"/>
</dbReference>
<sequence length="416" mass="44166">MRQPTAIVCGGGIGGTTAALALRRAGLAVTLVEQAPEIKEIGTGLQLGPNAVRALFDLGLEPELRALSPVTQEIIRRRWDGGVLNRTTLGASAEQRYGAPYLQVHRADLLDLLLQAAVGATGAGTPIEVVTAARVTAIEDVDDVAPVAVTAGGVRFRGDLLVGADGVRSLVREAIGCTVPIVNSGDMCFRALIDGARVRENDDLRFLTEQQAAHFWFGEDKHLVAYPIRHGDAVNIVGVVPEDAEVASAGQRPSSTAEMVESYRGWDPRLTALLGTPALGDVSLWTLQRQDPHETWTRGAVALVGDACHAMLPYVSQGASQAIEDAVVLAEEIGTVEIGGAEHGAPAAALARYAARRAPDAHRVQREAHVSRDLYHLPDGPDQQSRDQRWHEASGEPAGPIDRIYTGTSRRTGAVA</sequence>
<accession>A0A1I4ZT67</accession>